<dbReference type="InterPro" id="IPR000600">
    <property type="entry name" value="ROK"/>
</dbReference>
<proteinExistence type="inferred from homology"/>
<dbReference type="Gene3D" id="1.10.10.10">
    <property type="entry name" value="Winged helix-like DNA-binding domain superfamily/Winged helix DNA-binding domain"/>
    <property type="match status" value="1"/>
</dbReference>
<keyword evidence="3" id="KW-0859">Xylose metabolism</keyword>
<name>A0A7X5HV38_9FIRM</name>
<keyword evidence="3" id="KW-0119">Carbohydrate metabolism</keyword>
<dbReference type="EMBL" id="JAAEEH010000008">
    <property type="protein sequence ID" value="NDL67001.1"/>
    <property type="molecule type" value="Genomic_DNA"/>
</dbReference>
<dbReference type="AlphaFoldDB" id="A0A7X5HV38"/>
<sequence length="401" mass="44956">MTKKGLNANHVKMQNRSKILRILRNEREISRKDLSDQMSLTKAAITGIVGEMMEEELIVERGYQESGVIGRKKVLLEINRKFGYVLGLSISETHFVLSLNNILAETIDTHFHAFDGEAQYEEEELVGQVVEKSLRILWDNGIDKSAVLGFGISYIGVKDNLHMGQIEEKIKSSLQLRVVSENNVKALAIAQMDFARQMMSEDFLFVKYGPGLGMSIIQNGRIVYGHNNTAGEIGHTLVDTDADTTCRCGRRGCLESLISEKGIVKDIERLGEPYSHLVLDRKLYTIDYPKVNELMEKGDGTIINIFEPRYDYFAKALVNSIILFDPEYVCVYGQIFNQRAILEMIREKVDAYLGVHTKVKIKLSNLDPKNSALGPAALALRTFFYDSGGSGQAGQDVTMEA</sequence>
<keyword evidence="5" id="KW-1185">Reference proteome</keyword>
<dbReference type="InterPro" id="IPR036388">
    <property type="entry name" value="WH-like_DNA-bd_sf"/>
</dbReference>
<accession>A0A7X5HV38</accession>
<evidence type="ECO:0000313" key="4">
    <source>
        <dbReference type="EMBL" id="NDL67001.1"/>
    </source>
</evidence>
<evidence type="ECO:0000313" key="5">
    <source>
        <dbReference type="Proteomes" id="UP000461585"/>
    </source>
</evidence>
<gene>
    <name evidence="4" type="ORF">GXN74_04470</name>
</gene>
<dbReference type="PANTHER" id="PTHR18964">
    <property type="entry name" value="ROK (REPRESSOR, ORF, KINASE) FAMILY"/>
    <property type="match status" value="1"/>
</dbReference>
<reference evidence="4 5" key="1">
    <citation type="submission" date="2020-01" db="EMBL/GenBank/DDBJ databases">
        <title>Anaeroalcalibacter tamaniensis gen. nov., sp. nov., moderately halophilic strictly anaerobic fermenter bacterium from mud volcano of Taman peninsula.</title>
        <authorList>
            <person name="Frolova A."/>
            <person name="Merkel A.Y."/>
            <person name="Slobodkin A.I."/>
        </authorList>
    </citation>
    <scope>NUCLEOTIDE SEQUENCE [LARGE SCALE GENOMIC DNA]</scope>
    <source>
        <strain evidence="4 5">F-3ap</strain>
    </source>
</reference>
<dbReference type="SUPFAM" id="SSF46785">
    <property type="entry name" value="Winged helix' DNA-binding domain"/>
    <property type="match status" value="1"/>
</dbReference>
<evidence type="ECO:0000256" key="3">
    <source>
        <dbReference type="ARBA" id="ARBA00022629"/>
    </source>
</evidence>
<evidence type="ECO:0000256" key="1">
    <source>
        <dbReference type="ARBA" id="ARBA00002486"/>
    </source>
</evidence>
<dbReference type="Pfam" id="PF00480">
    <property type="entry name" value="ROK"/>
    <property type="match status" value="1"/>
</dbReference>
<protein>
    <submittedName>
        <fullName evidence="4">ROK family transcriptional regulator</fullName>
    </submittedName>
</protein>
<dbReference type="RefSeq" id="WP_162369726.1">
    <property type="nucleotide sequence ID" value="NZ_JAAEEH010000008.1"/>
</dbReference>
<dbReference type="PANTHER" id="PTHR18964:SF149">
    <property type="entry name" value="BIFUNCTIONAL UDP-N-ACETYLGLUCOSAMINE 2-EPIMERASE_N-ACETYLMANNOSAMINE KINASE"/>
    <property type="match status" value="1"/>
</dbReference>
<dbReference type="InterPro" id="IPR043129">
    <property type="entry name" value="ATPase_NBD"/>
</dbReference>
<dbReference type="Pfam" id="PF13412">
    <property type="entry name" value="HTH_24"/>
    <property type="match status" value="1"/>
</dbReference>
<dbReference type="Gene3D" id="3.30.420.40">
    <property type="match status" value="2"/>
</dbReference>
<dbReference type="GO" id="GO:0042732">
    <property type="term" value="P:D-xylose metabolic process"/>
    <property type="evidence" value="ECO:0007669"/>
    <property type="project" value="UniProtKB-KW"/>
</dbReference>
<organism evidence="4 5">
    <name type="scientific">Anaerotalea alkaliphila</name>
    <dbReference type="NCBI Taxonomy" id="2662126"/>
    <lineage>
        <taxon>Bacteria</taxon>
        <taxon>Bacillati</taxon>
        <taxon>Bacillota</taxon>
        <taxon>Clostridia</taxon>
        <taxon>Eubacteriales</taxon>
        <taxon>Anaerotalea</taxon>
    </lineage>
</organism>
<dbReference type="InterPro" id="IPR036390">
    <property type="entry name" value="WH_DNA-bd_sf"/>
</dbReference>
<evidence type="ECO:0000256" key="2">
    <source>
        <dbReference type="ARBA" id="ARBA00006479"/>
    </source>
</evidence>
<comment type="caution">
    <text evidence="4">The sequence shown here is derived from an EMBL/GenBank/DDBJ whole genome shotgun (WGS) entry which is preliminary data.</text>
</comment>
<comment type="function">
    <text evidence="1">Transcriptional repressor of xylose-utilizing enzymes.</text>
</comment>
<dbReference type="Proteomes" id="UP000461585">
    <property type="component" value="Unassembled WGS sequence"/>
</dbReference>
<dbReference type="SUPFAM" id="SSF53067">
    <property type="entry name" value="Actin-like ATPase domain"/>
    <property type="match status" value="2"/>
</dbReference>
<comment type="similarity">
    <text evidence="2">Belongs to the ROK (NagC/XylR) family.</text>
</comment>